<evidence type="ECO:0000256" key="1">
    <source>
        <dbReference type="ARBA" id="ARBA00022553"/>
    </source>
</evidence>
<keyword evidence="1 2" id="KW-0597">Phosphoprotein</keyword>
<dbReference type="InterPro" id="IPR050595">
    <property type="entry name" value="Bact_response_regulator"/>
</dbReference>
<accession>A0A317C7T7</accession>
<dbReference type="OrthoDB" id="5700660at2"/>
<feature type="modified residue" description="4-aspartylphosphate" evidence="2">
    <location>
        <position position="65"/>
    </location>
</feature>
<gene>
    <name evidence="4" type="ORF">DKW60_17035</name>
</gene>
<evidence type="ECO:0000259" key="3">
    <source>
        <dbReference type="PROSITE" id="PS50110"/>
    </source>
</evidence>
<dbReference type="PANTHER" id="PTHR44591:SF3">
    <property type="entry name" value="RESPONSE REGULATORY DOMAIN-CONTAINING PROTEIN"/>
    <property type="match status" value="1"/>
</dbReference>
<comment type="caution">
    <text evidence="4">The sequence shown here is derived from an EMBL/GenBank/DDBJ whole genome shotgun (WGS) entry which is preliminary data.</text>
</comment>
<dbReference type="PROSITE" id="PS50110">
    <property type="entry name" value="RESPONSE_REGULATORY"/>
    <property type="match status" value="1"/>
</dbReference>
<dbReference type="GO" id="GO:0000160">
    <property type="term" value="P:phosphorelay signal transduction system"/>
    <property type="evidence" value="ECO:0007669"/>
    <property type="project" value="InterPro"/>
</dbReference>
<evidence type="ECO:0000256" key="2">
    <source>
        <dbReference type="PROSITE-ProRule" id="PRU00169"/>
    </source>
</evidence>
<evidence type="ECO:0000313" key="4">
    <source>
        <dbReference type="EMBL" id="PWQ94367.1"/>
    </source>
</evidence>
<dbReference type="EMBL" id="QGKM01000056">
    <property type="protein sequence ID" value="PWQ94367.1"/>
    <property type="molecule type" value="Genomic_DNA"/>
</dbReference>
<dbReference type="Pfam" id="PF00072">
    <property type="entry name" value="Response_reg"/>
    <property type="match status" value="1"/>
</dbReference>
<dbReference type="PANTHER" id="PTHR44591">
    <property type="entry name" value="STRESS RESPONSE REGULATOR PROTEIN 1"/>
    <property type="match status" value="1"/>
</dbReference>
<dbReference type="SUPFAM" id="SSF52172">
    <property type="entry name" value="CheY-like"/>
    <property type="match status" value="1"/>
</dbReference>
<organism evidence="4 5">
    <name type="scientific">Leucothrix pacifica</name>
    <dbReference type="NCBI Taxonomy" id="1247513"/>
    <lineage>
        <taxon>Bacteria</taxon>
        <taxon>Pseudomonadati</taxon>
        <taxon>Pseudomonadota</taxon>
        <taxon>Gammaproteobacteria</taxon>
        <taxon>Thiotrichales</taxon>
        <taxon>Thiotrichaceae</taxon>
        <taxon>Leucothrix</taxon>
    </lineage>
</organism>
<protein>
    <submittedName>
        <fullName evidence="4">Two-component system response regulator</fullName>
    </submittedName>
</protein>
<keyword evidence="5" id="KW-1185">Reference proteome</keyword>
<dbReference type="SMART" id="SM00448">
    <property type="entry name" value="REC"/>
    <property type="match status" value="1"/>
</dbReference>
<name>A0A317C7T7_9GAMM</name>
<proteinExistence type="predicted"/>
<evidence type="ECO:0000313" key="5">
    <source>
        <dbReference type="Proteomes" id="UP000245539"/>
    </source>
</evidence>
<dbReference type="InterPro" id="IPR011006">
    <property type="entry name" value="CheY-like_superfamily"/>
</dbReference>
<dbReference type="InterPro" id="IPR001789">
    <property type="entry name" value="Sig_transdc_resp-reg_receiver"/>
</dbReference>
<dbReference type="Proteomes" id="UP000245539">
    <property type="component" value="Unassembled WGS sequence"/>
</dbReference>
<dbReference type="RefSeq" id="WP_109838896.1">
    <property type="nucleotide sequence ID" value="NZ_QGKM01000056.1"/>
</dbReference>
<dbReference type="AlphaFoldDB" id="A0A317C7T7"/>
<feature type="domain" description="Response regulatory" evidence="3">
    <location>
        <begin position="16"/>
        <end position="131"/>
    </location>
</feature>
<dbReference type="Gene3D" id="3.40.50.2300">
    <property type="match status" value="1"/>
</dbReference>
<reference evidence="4 5" key="1">
    <citation type="submission" date="2018-05" db="EMBL/GenBank/DDBJ databases">
        <title>Leucothrix arctica sp. nov., isolated from Arctic seawater.</title>
        <authorList>
            <person name="Choi A."/>
            <person name="Baek K."/>
        </authorList>
    </citation>
    <scope>NUCLEOTIDE SEQUENCE [LARGE SCALE GENOMIC DNA]</scope>
    <source>
        <strain evidence="4 5">JCM 18388</strain>
    </source>
</reference>
<sequence>MSDDKSNYSRSGSIKNILIADDSNTERTHLKKILESAGYVVTEAPSGSKAFELAKSNMPDLILLDIIMDDGDGYQTCRKLKRAPETSDIPVIMVSSKQNDVDRKWALKLGALDYIVKPYNDEDLIQRLSEV</sequence>